<dbReference type="AlphaFoldDB" id="A0A645E0E1"/>
<evidence type="ECO:0000313" key="1">
    <source>
        <dbReference type="EMBL" id="MPM94838.1"/>
    </source>
</evidence>
<reference evidence="1" key="1">
    <citation type="submission" date="2019-08" db="EMBL/GenBank/DDBJ databases">
        <authorList>
            <person name="Kucharzyk K."/>
            <person name="Murdoch R.W."/>
            <person name="Higgins S."/>
            <person name="Loffler F."/>
        </authorList>
    </citation>
    <scope>NUCLEOTIDE SEQUENCE</scope>
</reference>
<proteinExistence type="predicted"/>
<accession>A0A645E0E1</accession>
<name>A0A645E0E1_9ZZZZ</name>
<protein>
    <submittedName>
        <fullName evidence="1">Uncharacterized protein</fullName>
    </submittedName>
</protein>
<gene>
    <name evidence="1" type="ORF">SDC9_141986</name>
</gene>
<dbReference type="EMBL" id="VSSQ01041419">
    <property type="protein sequence ID" value="MPM94838.1"/>
    <property type="molecule type" value="Genomic_DNA"/>
</dbReference>
<sequence length="47" mass="5530">MVFQIAVYLFRISNIILKIIHRLGNVMRDCSNPYQIGELPVRYFSIS</sequence>
<organism evidence="1">
    <name type="scientific">bioreactor metagenome</name>
    <dbReference type="NCBI Taxonomy" id="1076179"/>
    <lineage>
        <taxon>unclassified sequences</taxon>
        <taxon>metagenomes</taxon>
        <taxon>ecological metagenomes</taxon>
    </lineage>
</organism>
<comment type="caution">
    <text evidence="1">The sequence shown here is derived from an EMBL/GenBank/DDBJ whole genome shotgun (WGS) entry which is preliminary data.</text>
</comment>